<name>A0AAW2VU50_9LAMI</name>
<reference evidence="2" key="1">
    <citation type="submission" date="2020-06" db="EMBL/GenBank/DDBJ databases">
        <authorList>
            <person name="Li T."/>
            <person name="Hu X."/>
            <person name="Zhang T."/>
            <person name="Song X."/>
            <person name="Zhang H."/>
            <person name="Dai N."/>
            <person name="Sheng W."/>
            <person name="Hou X."/>
            <person name="Wei L."/>
        </authorList>
    </citation>
    <scope>NUCLEOTIDE SEQUENCE</scope>
    <source>
        <strain evidence="2">KEN1</strain>
        <tissue evidence="2">Leaf</tissue>
    </source>
</reference>
<sequence>MASSSNAVSDTSTIGGGSSNEMADSGSGSSRDGDDLDSVERQQLVVLEQICVNCT</sequence>
<reference evidence="2" key="2">
    <citation type="journal article" date="2024" name="Plant">
        <title>Genomic evolution and insights into agronomic trait innovations of Sesamum species.</title>
        <authorList>
            <person name="Miao H."/>
            <person name="Wang L."/>
            <person name="Qu L."/>
            <person name="Liu H."/>
            <person name="Sun Y."/>
            <person name="Le M."/>
            <person name="Wang Q."/>
            <person name="Wei S."/>
            <person name="Zheng Y."/>
            <person name="Lin W."/>
            <person name="Duan Y."/>
            <person name="Cao H."/>
            <person name="Xiong S."/>
            <person name="Wang X."/>
            <person name="Wei L."/>
            <person name="Li C."/>
            <person name="Ma Q."/>
            <person name="Ju M."/>
            <person name="Zhao R."/>
            <person name="Li G."/>
            <person name="Mu C."/>
            <person name="Tian Q."/>
            <person name="Mei H."/>
            <person name="Zhang T."/>
            <person name="Gao T."/>
            <person name="Zhang H."/>
        </authorList>
    </citation>
    <scope>NUCLEOTIDE SEQUENCE</scope>
    <source>
        <strain evidence="2">KEN1</strain>
    </source>
</reference>
<feature type="compositionally biased region" description="Polar residues" evidence="1">
    <location>
        <begin position="1"/>
        <end position="13"/>
    </location>
</feature>
<proteinExistence type="predicted"/>
<evidence type="ECO:0000313" key="2">
    <source>
        <dbReference type="EMBL" id="KAL0433269.1"/>
    </source>
</evidence>
<feature type="region of interest" description="Disordered" evidence="1">
    <location>
        <begin position="1"/>
        <end position="40"/>
    </location>
</feature>
<evidence type="ECO:0000256" key="1">
    <source>
        <dbReference type="SAM" id="MobiDB-lite"/>
    </source>
</evidence>
<dbReference type="EMBL" id="JACGWN010000009">
    <property type="protein sequence ID" value="KAL0433269.1"/>
    <property type="molecule type" value="Genomic_DNA"/>
</dbReference>
<accession>A0AAW2VU50</accession>
<comment type="caution">
    <text evidence="2">The sequence shown here is derived from an EMBL/GenBank/DDBJ whole genome shotgun (WGS) entry which is preliminary data.</text>
</comment>
<dbReference type="AlphaFoldDB" id="A0AAW2VU50"/>
<gene>
    <name evidence="2" type="ORF">Slati_2661200</name>
</gene>
<protein>
    <submittedName>
        <fullName evidence="2">Uncharacterized protein</fullName>
    </submittedName>
</protein>
<organism evidence="2">
    <name type="scientific">Sesamum latifolium</name>
    <dbReference type="NCBI Taxonomy" id="2727402"/>
    <lineage>
        <taxon>Eukaryota</taxon>
        <taxon>Viridiplantae</taxon>
        <taxon>Streptophyta</taxon>
        <taxon>Embryophyta</taxon>
        <taxon>Tracheophyta</taxon>
        <taxon>Spermatophyta</taxon>
        <taxon>Magnoliopsida</taxon>
        <taxon>eudicotyledons</taxon>
        <taxon>Gunneridae</taxon>
        <taxon>Pentapetalae</taxon>
        <taxon>asterids</taxon>
        <taxon>lamiids</taxon>
        <taxon>Lamiales</taxon>
        <taxon>Pedaliaceae</taxon>
        <taxon>Sesamum</taxon>
    </lineage>
</organism>